<dbReference type="GO" id="GO:0043165">
    <property type="term" value="P:Gram-negative-bacterium-type cell outer membrane assembly"/>
    <property type="evidence" value="ECO:0007669"/>
    <property type="project" value="UniProtKB-UniRule"/>
</dbReference>
<organism evidence="9 10">
    <name type="scientific">Pantoea rodasii</name>
    <dbReference type="NCBI Taxonomy" id="1076549"/>
    <lineage>
        <taxon>Bacteria</taxon>
        <taxon>Pseudomonadati</taxon>
        <taxon>Pseudomonadota</taxon>
        <taxon>Gammaproteobacteria</taxon>
        <taxon>Enterobacterales</taxon>
        <taxon>Erwiniaceae</taxon>
        <taxon>Pantoea</taxon>
    </lineage>
</organism>
<dbReference type="SUPFAM" id="SSF48452">
    <property type="entry name" value="TPR-like"/>
    <property type="match status" value="1"/>
</dbReference>
<dbReference type="InterPro" id="IPR017689">
    <property type="entry name" value="BamD"/>
</dbReference>
<sequence>MTRMKHLVAAATLSLSLALVGCSGSSDPVPDSPPSEIYATAQQKLQDGNFKAAIKQLEALDNRYPFGPYSQQVQLDLIYAYYKNADLPLAQAAIARFMRLNPTHPNIDYVIYMKGLTDMALDDSALQGFFGIDRSDRDPTHARDAFRDFSQLLRSYPNSQYADDAQKRLAYLKERLAKYELSVAQFYTKRGAYVAVVNRVEGMMKDFPDTEATHKALPLMENAYRQLQLTAEADKVAKIIAANSQF</sequence>
<keyword evidence="1 6" id="KW-0732">Signal</keyword>
<dbReference type="NCBIfam" id="NF008119">
    <property type="entry name" value="PRK10866.1"/>
    <property type="match status" value="1"/>
</dbReference>
<keyword evidence="5 6" id="KW-0449">Lipoprotein</keyword>
<dbReference type="Gene3D" id="1.25.40.10">
    <property type="entry name" value="Tetratricopeptide repeat domain"/>
    <property type="match status" value="1"/>
</dbReference>
<reference evidence="9 10" key="1">
    <citation type="submission" date="2014-11" db="EMBL/GenBank/DDBJ databases">
        <title>Genome sequencing of Pantoea rodasii ND03.</title>
        <authorList>
            <person name="Muhamad Yunos N.Y."/>
            <person name="Chan K.-G."/>
        </authorList>
    </citation>
    <scope>NUCLEOTIDE SEQUENCE [LARGE SCALE GENOMIC DNA]</scope>
    <source>
        <strain evidence="9 10">ND03</strain>
    </source>
</reference>
<gene>
    <name evidence="6" type="primary">bamD</name>
    <name evidence="9" type="ORF">QU24_10750</name>
</gene>
<proteinExistence type="inferred from homology"/>
<comment type="subunit">
    <text evidence="6">Part of the Bam complex, which is composed of the outer membrane protein BamA, and four lipoproteins BamB, BamC, BamD and BamE.</text>
</comment>
<keyword evidence="2 6" id="KW-0472">Membrane</keyword>
<dbReference type="PANTHER" id="PTHR37423">
    <property type="entry name" value="SOLUBLE LYTIC MUREIN TRANSGLYCOSYLASE-RELATED"/>
    <property type="match status" value="1"/>
</dbReference>
<feature type="signal peptide" evidence="7">
    <location>
        <begin position="1"/>
        <end position="25"/>
    </location>
</feature>
<comment type="function">
    <text evidence="6">Part of the outer membrane protein assembly complex, which is involved in assembly and insertion of beta-barrel proteins into the outer membrane. Constitutes, with BamA, the core component of the assembly machinery.</text>
</comment>
<name>A0A0B1R582_9GAMM</name>
<evidence type="ECO:0000256" key="4">
    <source>
        <dbReference type="ARBA" id="ARBA00023237"/>
    </source>
</evidence>
<dbReference type="AlphaFoldDB" id="A0A0B1R582"/>
<dbReference type="GO" id="GO:1990063">
    <property type="term" value="C:Bam protein complex"/>
    <property type="evidence" value="ECO:0007669"/>
    <property type="project" value="TreeGrafter"/>
</dbReference>
<accession>A0A0B1R582</accession>
<evidence type="ECO:0000256" key="7">
    <source>
        <dbReference type="SAM" id="SignalP"/>
    </source>
</evidence>
<feature type="chain" id="PRO_5008984558" description="Outer membrane protein assembly factor BamD" evidence="7">
    <location>
        <begin position="26"/>
        <end position="246"/>
    </location>
</feature>
<dbReference type="GO" id="GO:0051205">
    <property type="term" value="P:protein insertion into membrane"/>
    <property type="evidence" value="ECO:0007669"/>
    <property type="project" value="UniProtKB-UniRule"/>
</dbReference>
<evidence type="ECO:0000256" key="1">
    <source>
        <dbReference type="ARBA" id="ARBA00022729"/>
    </source>
</evidence>
<dbReference type="PANTHER" id="PTHR37423:SF1">
    <property type="entry name" value="OUTER MEMBRANE PROTEIN ASSEMBLY FACTOR BAMD"/>
    <property type="match status" value="1"/>
</dbReference>
<dbReference type="RefSeq" id="WP_039330822.1">
    <property type="nucleotide sequence ID" value="NZ_JTJJ01000035.1"/>
</dbReference>
<evidence type="ECO:0000256" key="5">
    <source>
        <dbReference type="ARBA" id="ARBA00023288"/>
    </source>
</evidence>
<dbReference type="InterPro" id="IPR011990">
    <property type="entry name" value="TPR-like_helical_dom_sf"/>
</dbReference>
<dbReference type="NCBIfam" id="TIGR03302">
    <property type="entry name" value="OM_YfiO"/>
    <property type="match status" value="1"/>
</dbReference>
<dbReference type="CDD" id="cd15830">
    <property type="entry name" value="BamD"/>
    <property type="match status" value="1"/>
</dbReference>
<evidence type="ECO:0000313" key="10">
    <source>
        <dbReference type="Proteomes" id="UP000030853"/>
    </source>
</evidence>
<keyword evidence="3 6" id="KW-0564">Palmitate</keyword>
<comment type="similarity">
    <text evidence="6">Belongs to the BamD family.</text>
</comment>
<dbReference type="HAMAP" id="MF_00922">
    <property type="entry name" value="OM_assembly_BamD"/>
    <property type="match status" value="1"/>
</dbReference>
<keyword evidence="4 6" id="KW-0998">Cell outer membrane</keyword>
<dbReference type="FunFam" id="1.25.40.10:FF:000015">
    <property type="entry name" value="Outer membrane protein assembly factor BamD"/>
    <property type="match status" value="1"/>
</dbReference>
<evidence type="ECO:0000313" key="9">
    <source>
        <dbReference type="EMBL" id="KHJ68158.1"/>
    </source>
</evidence>
<dbReference type="Pfam" id="PF13525">
    <property type="entry name" value="YfiO"/>
    <property type="match status" value="1"/>
</dbReference>
<feature type="domain" description="Outer membrane lipoprotein BamD-like" evidence="8">
    <location>
        <begin position="31"/>
        <end position="238"/>
    </location>
</feature>
<evidence type="ECO:0000256" key="2">
    <source>
        <dbReference type="ARBA" id="ARBA00023136"/>
    </source>
</evidence>
<evidence type="ECO:0000259" key="8">
    <source>
        <dbReference type="Pfam" id="PF13525"/>
    </source>
</evidence>
<evidence type="ECO:0000256" key="6">
    <source>
        <dbReference type="HAMAP-Rule" id="MF_00922"/>
    </source>
</evidence>
<dbReference type="PROSITE" id="PS51257">
    <property type="entry name" value="PROKAR_LIPOPROTEIN"/>
    <property type="match status" value="1"/>
</dbReference>
<comment type="subcellular location">
    <subcellularLocation>
        <location evidence="6">Cell outer membrane</location>
        <topology evidence="6">Lipid-anchor</topology>
    </subcellularLocation>
</comment>
<evidence type="ECO:0000256" key="3">
    <source>
        <dbReference type="ARBA" id="ARBA00023139"/>
    </source>
</evidence>
<protein>
    <recommendedName>
        <fullName evidence="6">Outer membrane protein assembly factor BamD</fullName>
    </recommendedName>
</protein>
<comment type="caution">
    <text evidence="9">The sequence shown here is derived from an EMBL/GenBank/DDBJ whole genome shotgun (WGS) entry which is preliminary data.</text>
</comment>
<dbReference type="Proteomes" id="UP000030853">
    <property type="component" value="Unassembled WGS sequence"/>
</dbReference>
<dbReference type="EMBL" id="JTJJ01000035">
    <property type="protein sequence ID" value="KHJ68158.1"/>
    <property type="molecule type" value="Genomic_DNA"/>
</dbReference>
<dbReference type="InterPro" id="IPR039565">
    <property type="entry name" value="BamD-like"/>
</dbReference>